<dbReference type="Proteomes" id="UP000016933">
    <property type="component" value="Unassembled WGS sequence"/>
</dbReference>
<dbReference type="AlphaFoldDB" id="N1PUS5"/>
<gene>
    <name evidence="1" type="ORF">DOTSEDRAFT_70637</name>
</gene>
<protein>
    <submittedName>
        <fullName evidence="1">Uncharacterized protein</fullName>
    </submittedName>
</protein>
<evidence type="ECO:0000313" key="1">
    <source>
        <dbReference type="EMBL" id="EME46698.1"/>
    </source>
</evidence>
<organism evidence="1 2">
    <name type="scientific">Dothistroma septosporum (strain NZE10 / CBS 128990)</name>
    <name type="common">Red band needle blight fungus</name>
    <name type="synonym">Mycosphaerella pini</name>
    <dbReference type="NCBI Taxonomy" id="675120"/>
    <lineage>
        <taxon>Eukaryota</taxon>
        <taxon>Fungi</taxon>
        <taxon>Dikarya</taxon>
        <taxon>Ascomycota</taxon>
        <taxon>Pezizomycotina</taxon>
        <taxon>Dothideomycetes</taxon>
        <taxon>Dothideomycetidae</taxon>
        <taxon>Mycosphaerellales</taxon>
        <taxon>Mycosphaerellaceae</taxon>
        <taxon>Dothistroma</taxon>
    </lineage>
</organism>
<sequence>MWLLHSPVTTATSTLLKWSGHLQPDPCSRTERARCLYFTSNCRGILVLSQQLKGVIELLRRCSPLLSSALAPWQHQQPRPVDDIGEASKCYSGCSPRELRDMGYMLAYNSDSEDFNIMPLAQHTRAERLRRQMLAKHAVL</sequence>
<dbReference type="EMBL" id="KB446537">
    <property type="protein sequence ID" value="EME46698.1"/>
    <property type="molecule type" value="Genomic_DNA"/>
</dbReference>
<evidence type="ECO:0000313" key="2">
    <source>
        <dbReference type="Proteomes" id="UP000016933"/>
    </source>
</evidence>
<reference evidence="2" key="1">
    <citation type="journal article" date="2012" name="PLoS Genet.">
        <title>The genomes of the fungal plant pathogens Cladosporium fulvum and Dothistroma septosporum reveal adaptation to different hosts and lifestyles but also signatures of common ancestry.</title>
        <authorList>
            <person name="de Wit P.J.G.M."/>
            <person name="van der Burgt A."/>
            <person name="Oekmen B."/>
            <person name="Stergiopoulos I."/>
            <person name="Abd-Elsalam K.A."/>
            <person name="Aerts A.L."/>
            <person name="Bahkali A.H."/>
            <person name="Beenen H.G."/>
            <person name="Chettri P."/>
            <person name="Cox M.P."/>
            <person name="Datema E."/>
            <person name="de Vries R.P."/>
            <person name="Dhillon B."/>
            <person name="Ganley A.R."/>
            <person name="Griffiths S.A."/>
            <person name="Guo Y."/>
            <person name="Hamelin R.C."/>
            <person name="Henrissat B."/>
            <person name="Kabir M.S."/>
            <person name="Jashni M.K."/>
            <person name="Kema G."/>
            <person name="Klaubauf S."/>
            <person name="Lapidus A."/>
            <person name="Levasseur A."/>
            <person name="Lindquist E."/>
            <person name="Mehrabi R."/>
            <person name="Ohm R.A."/>
            <person name="Owen T.J."/>
            <person name="Salamov A."/>
            <person name="Schwelm A."/>
            <person name="Schijlen E."/>
            <person name="Sun H."/>
            <person name="van den Burg H.A."/>
            <person name="van Ham R.C.H.J."/>
            <person name="Zhang S."/>
            <person name="Goodwin S.B."/>
            <person name="Grigoriev I.V."/>
            <person name="Collemare J."/>
            <person name="Bradshaw R.E."/>
        </authorList>
    </citation>
    <scope>NUCLEOTIDE SEQUENCE [LARGE SCALE GENOMIC DNA]</scope>
    <source>
        <strain evidence="2">NZE10 / CBS 128990</strain>
    </source>
</reference>
<dbReference type="HOGENOM" id="CLU_1835128_0_0_1"/>
<proteinExistence type="predicted"/>
<keyword evidence="2" id="KW-1185">Reference proteome</keyword>
<name>N1PUS5_DOTSN</name>
<reference evidence="1 2" key="2">
    <citation type="journal article" date="2012" name="PLoS Pathog.">
        <title>Diverse lifestyles and strategies of plant pathogenesis encoded in the genomes of eighteen Dothideomycetes fungi.</title>
        <authorList>
            <person name="Ohm R.A."/>
            <person name="Feau N."/>
            <person name="Henrissat B."/>
            <person name="Schoch C.L."/>
            <person name="Horwitz B.A."/>
            <person name="Barry K.W."/>
            <person name="Condon B.J."/>
            <person name="Copeland A.C."/>
            <person name="Dhillon B."/>
            <person name="Glaser F."/>
            <person name="Hesse C.N."/>
            <person name="Kosti I."/>
            <person name="LaButti K."/>
            <person name="Lindquist E.A."/>
            <person name="Lucas S."/>
            <person name="Salamov A.A."/>
            <person name="Bradshaw R.E."/>
            <person name="Ciuffetti L."/>
            <person name="Hamelin R.C."/>
            <person name="Kema G.H.J."/>
            <person name="Lawrence C."/>
            <person name="Scott J.A."/>
            <person name="Spatafora J.W."/>
            <person name="Turgeon B.G."/>
            <person name="de Wit P.J.G.M."/>
            <person name="Zhong S."/>
            <person name="Goodwin S.B."/>
            <person name="Grigoriev I.V."/>
        </authorList>
    </citation>
    <scope>NUCLEOTIDE SEQUENCE [LARGE SCALE GENOMIC DNA]</scope>
    <source>
        <strain evidence="2">NZE10 / CBS 128990</strain>
    </source>
</reference>
<accession>N1PUS5</accession>